<protein>
    <recommendedName>
        <fullName evidence="5">Phage coat protein</fullName>
    </recommendedName>
</protein>
<dbReference type="EMBL" id="LNTA01000228">
    <property type="protein sequence ID" value="KWV12209.1"/>
    <property type="molecule type" value="Genomic_DNA"/>
</dbReference>
<keyword evidence="2" id="KW-0732">Signal</keyword>
<sequence length="78" mass="8023">MPKFINTLNRVFGSAKTAGYAGLTALTVMPGFAMAADDFDGSTIVAKVVAYTAIGVTILAAFALGRWTLRALGLIGGK</sequence>
<dbReference type="Proteomes" id="UP000055854">
    <property type="component" value="Unassembled WGS sequence"/>
</dbReference>
<evidence type="ECO:0000313" key="4">
    <source>
        <dbReference type="Proteomes" id="UP000055854"/>
    </source>
</evidence>
<evidence type="ECO:0000256" key="1">
    <source>
        <dbReference type="SAM" id="Phobius"/>
    </source>
</evidence>
<name>A0A109HHE1_XANCT</name>
<feature type="transmembrane region" description="Helical" evidence="1">
    <location>
        <begin position="45"/>
        <end position="64"/>
    </location>
</feature>
<keyword evidence="1" id="KW-0472">Membrane</keyword>
<gene>
    <name evidence="3" type="ORF">ATB53_18105</name>
</gene>
<evidence type="ECO:0000313" key="3">
    <source>
        <dbReference type="EMBL" id="KWV12209.1"/>
    </source>
</evidence>
<dbReference type="OrthoDB" id="9970951at2"/>
<feature type="signal peptide" evidence="2">
    <location>
        <begin position="1"/>
        <end position="35"/>
    </location>
</feature>
<comment type="caution">
    <text evidence="3">The sequence shown here is derived from an EMBL/GenBank/DDBJ whole genome shotgun (WGS) entry which is preliminary data.</text>
</comment>
<feature type="chain" id="PRO_5007135508" description="Phage coat protein" evidence="2">
    <location>
        <begin position="36"/>
        <end position="78"/>
    </location>
</feature>
<evidence type="ECO:0008006" key="5">
    <source>
        <dbReference type="Google" id="ProtNLM"/>
    </source>
</evidence>
<dbReference type="RefSeq" id="WP_060748468.1">
    <property type="nucleotide sequence ID" value="NZ_CP090000.1"/>
</dbReference>
<organism evidence="3 4">
    <name type="scientific">Xanthomonas campestris pv. translucens</name>
    <dbReference type="NCBI Taxonomy" id="343"/>
    <lineage>
        <taxon>Bacteria</taxon>
        <taxon>Pseudomonadati</taxon>
        <taxon>Pseudomonadota</taxon>
        <taxon>Gammaproteobacteria</taxon>
        <taxon>Lysobacterales</taxon>
        <taxon>Lysobacteraceae</taxon>
        <taxon>Xanthomonas</taxon>
        <taxon>Xanthomonas translucens group</taxon>
    </lineage>
</organism>
<keyword evidence="1" id="KW-0812">Transmembrane</keyword>
<reference evidence="3 4" key="1">
    <citation type="submission" date="2015-11" db="EMBL/GenBank/DDBJ databases">
        <title>Long Read and Single Molecule DNA Sequencing Simplifies Genome Assembly and TAL Effector Gene Analysis of Xanthomonas translucens.</title>
        <authorList>
            <person name="Peng Z."/>
            <person name="Hu Y."/>
            <person name="Xie J."/>
            <person name="Potnis N."/>
            <person name="Akhunova A."/>
            <person name="Jones J."/>
            <person name="Liu Z."/>
            <person name="White F."/>
            <person name="Liu S."/>
        </authorList>
    </citation>
    <scope>NUCLEOTIDE SEQUENCE [LARGE SCALE GENOMIC DNA]</scope>
    <source>
        <strain evidence="3 4">B1</strain>
    </source>
</reference>
<evidence type="ECO:0000256" key="2">
    <source>
        <dbReference type="SAM" id="SignalP"/>
    </source>
</evidence>
<keyword evidence="1" id="KW-1133">Transmembrane helix</keyword>
<proteinExistence type="predicted"/>
<accession>A0A109HHE1</accession>
<dbReference type="AlphaFoldDB" id="A0A109HHE1"/>